<evidence type="ECO:0000313" key="2">
    <source>
        <dbReference type="EMBL" id="KAK4195910.1"/>
    </source>
</evidence>
<reference evidence="2" key="2">
    <citation type="submission" date="2023-05" db="EMBL/GenBank/DDBJ databases">
        <authorList>
            <consortium name="Lawrence Berkeley National Laboratory"/>
            <person name="Steindorff A."/>
            <person name="Hensen N."/>
            <person name="Bonometti L."/>
            <person name="Westerberg I."/>
            <person name="Brannstrom I.O."/>
            <person name="Guillou S."/>
            <person name="Cros-Aarteil S."/>
            <person name="Calhoun S."/>
            <person name="Haridas S."/>
            <person name="Kuo A."/>
            <person name="Mondo S."/>
            <person name="Pangilinan J."/>
            <person name="Riley R."/>
            <person name="Labutti K."/>
            <person name="Andreopoulos B."/>
            <person name="Lipzen A."/>
            <person name="Chen C."/>
            <person name="Yanf M."/>
            <person name="Daum C."/>
            <person name="Ng V."/>
            <person name="Clum A."/>
            <person name="Ohm R."/>
            <person name="Martin F."/>
            <person name="Silar P."/>
            <person name="Natvig D."/>
            <person name="Lalanne C."/>
            <person name="Gautier V."/>
            <person name="Ament-Velasquez S.L."/>
            <person name="Kruys A."/>
            <person name="Hutchinson M.I."/>
            <person name="Powell A.J."/>
            <person name="Barry K."/>
            <person name="Miller A.N."/>
            <person name="Grigoriev I.V."/>
            <person name="Debuchy R."/>
            <person name="Gladieux P."/>
            <person name="Thoren M.H."/>
            <person name="Johannesson H."/>
        </authorList>
    </citation>
    <scope>NUCLEOTIDE SEQUENCE</scope>
    <source>
        <strain evidence="2">CBS 315.58</strain>
    </source>
</reference>
<accession>A0AAN7ASF5</accession>
<sequence length="284" mass="31983">MMRHKKGIKIRLKNEREHIFLLTNGAWSFGLSLEQYQKSEILFSHHDTLLIPASHNLSTKKASVPRLKNIIISFFICLELSHFSPKRRLPACLPLPPFPTSCLELDKPSPSKPGILSDHHHHHHHHHTPKSHHPNTSHRTPITSPPGQLNCRATHPQPSTLHPSLPPTYWSQFTLARESSISNQTLLISMNVSKLINLIEFPFFLPLPSETKRTKKQQSATSISQITHTILGNVMLCVRVDSCVIPHPPPAPITITITTTIPSCQSNIHSLTRNSKVRLSIPSH</sequence>
<evidence type="ECO:0000256" key="1">
    <source>
        <dbReference type="SAM" id="MobiDB-lite"/>
    </source>
</evidence>
<protein>
    <submittedName>
        <fullName evidence="2">Uncharacterized protein</fullName>
    </submittedName>
</protein>
<evidence type="ECO:0000313" key="3">
    <source>
        <dbReference type="Proteomes" id="UP001303160"/>
    </source>
</evidence>
<keyword evidence="3" id="KW-1185">Reference proteome</keyword>
<comment type="caution">
    <text evidence="2">The sequence shown here is derived from an EMBL/GenBank/DDBJ whole genome shotgun (WGS) entry which is preliminary data.</text>
</comment>
<proteinExistence type="predicted"/>
<reference evidence="2" key="1">
    <citation type="journal article" date="2023" name="Mol. Phylogenet. Evol.">
        <title>Genome-scale phylogeny and comparative genomics of the fungal order Sordariales.</title>
        <authorList>
            <person name="Hensen N."/>
            <person name="Bonometti L."/>
            <person name="Westerberg I."/>
            <person name="Brannstrom I.O."/>
            <person name="Guillou S."/>
            <person name="Cros-Aarteil S."/>
            <person name="Calhoun S."/>
            <person name="Haridas S."/>
            <person name="Kuo A."/>
            <person name="Mondo S."/>
            <person name="Pangilinan J."/>
            <person name="Riley R."/>
            <person name="LaButti K."/>
            <person name="Andreopoulos B."/>
            <person name="Lipzen A."/>
            <person name="Chen C."/>
            <person name="Yan M."/>
            <person name="Daum C."/>
            <person name="Ng V."/>
            <person name="Clum A."/>
            <person name="Steindorff A."/>
            <person name="Ohm R.A."/>
            <person name="Martin F."/>
            <person name="Silar P."/>
            <person name="Natvig D.O."/>
            <person name="Lalanne C."/>
            <person name="Gautier V."/>
            <person name="Ament-Velasquez S.L."/>
            <person name="Kruys A."/>
            <person name="Hutchinson M.I."/>
            <person name="Powell A.J."/>
            <person name="Barry K."/>
            <person name="Miller A.N."/>
            <person name="Grigoriev I.V."/>
            <person name="Debuchy R."/>
            <person name="Gladieux P."/>
            <person name="Hiltunen Thoren M."/>
            <person name="Johannesson H."/>
        </authorList>
    </citation>
    <scope>NUCLEOTIDE SEQUENCE</scope>
    <source>
        <strain evidence="2">CBS 315.58</strain>
    </source>
</reference>
<dbReference type="Proteomes" id="UP001303160">
    <property type="component" value="Unassembled WGS sequence"/>
</dbReference>
<name>A0AAN7ASF5_9PEZI</name>
<feature type="region of interest" description="Disordered" evidence="1">
    <location>
        <begin position="112"/>
        <end position="158"/>
    </location>
</feature>
<gene>
    <name evidence="2" type="ORF">QBC40DRAFT_288191</name>
</gene>
<dbReference type="AlphaFoldDB" id="A0AAN7ASF5"/>
<organism evidence="2 3">
    <name type="scientific">Triangularia verruculosa</name>
    <dbReference type="NCBI Taxonomy" id="2587418"/>
    <lineage>
        <taxon>Eukaryota</taxon>
        <taxon>Fungi</taxon>
        <taxon>Dikarya</taxon>
        <taxon>Ascomycota</taxon>
        <taxon>Pezizomycotina</taxon>
        <taxon>Sordariomycetes</taxon>
        <taxon>Sordariomycetidae</taxon>
        <taxon>Sordariales</taxon>
        <taxon>Podosporaceae</taxon>
        <taxon>Triangularia</taxon>
    </lineage>
</organism>
<dbReference type="EMBL" id="MU863998">
    <property type="protein sequence ID" value="KAK4195910.1"/>
    <property type="molecule type" value="Genomic_DNA"/>
</dbReference>
<feature type="compositionally biased region" description="Basic residues" evidence="1">
    <location>
        <begin position="119"/>
        <end position="136"/>
    </location>
</feature>